<evidence type="ECO:0000256" key="1">
    <source>
        <dbReference type="ARBA" id="ARBA00011073"/>
    </source>
</evidence>
<dbReference type="GO" id="GO:0004252">
    <property type="term" value="F:serine-type endopeptidase activity"/>
    <property type="evidence" value="ECO:0007669"/>
    <property type="project" value="InterPro"/>
</dbReference>
<gene>
    <name evidence="7" type="ORF">Pla22_31660</name>
</gene>
<dbReference type="InterPro" id="IPR002105">
    <property type="entry name" value="Dockerin_1_rpt"/>
</dbReference>
<reference evidence="7 8" key="1">
    <citation type="submission" date="2019-02" db="EMBL/GenBank/DDBJ databases">
        <title>Deep-cultivation of Planctomycetes and their phenomic and genomic characterization uncovers novel biology.</title>
        <authorList>
            <person name="Wiegand S."/>
            <person name="Jogler M."/>
            <person name="Boedeker C."/>
            <person name="Pinto D."/>
            <person name="Vollmers J."/>
            <person name="Rivas-Marin E."/>
            <person name="Kohn T."/>
            <person name="Peeters S.H."/>
            <person name="Heuer A."/>
            <person name="Rast P."/>
            <person name="Oberbeckmann S."/>
            <person name="Bunk B."/>
            <person name="Jeske O."/>
            <person name="Meyerdierks A."/>
            <person name="Storesund J.E."/>
            <person name="Kallscheuer N."/>
            <person name="Luecker S."/>
            <person name="Lage O.M."/>
            <person name="Pohl T."/>
            <person name="Merkel B.J."/>
            <person name="Hornburger P."/>
            <person name="Mueller R.-W."/>
            <person name="Bruemmer F."/>
            <person name="Labrenz M."/>
            <person name="Spormann A.M."/>
            <person name="Op Den Camp H."/>
            <person name="Overmann J."/>
            <person name="Amann R."/>
            <person name="Jetten M.S.M."/>
            <person name="Mascher T."/>
            <person name="Medema M.H."/>
            <person name="Devos D.P."/>
            <person name="Kaster A.-K."/>
            <person name="Ovreas L."/>
            <person name="Rohde M."/>
            <person name="Galperin M.Y."/>
            <person name="Jogler C."/>
        </authorList>
    </citation>
    <scope>NUCLEOTIDE SEQUENCE [LARGE SCALE GENOMIC DNA]</scope>
    <source>
        <strain evidence="7 8">Pla22</strain>
    </source>
</reference>
<name>A0A5C5WKD9_9BACT</name>
<dbReference type="InterPro" id="IPR000209">
    <property type="entry name" value="Peptidase_S8/S53_dom"/>
</dbReference>
<dbReference type="SUPFAM" id="SSF63446">
    <property type="entry name" value="Type I dockerin domain"/>
    <property type="match status" value="1"/>
</dbReference>
<dbReference type="OrthoDB" id="9813435at2"/>
<dbReference type="GO" id="GO:0006508">
    <property type="term" value="P:proteolysis"/>
    <property type="evidence" value="ECO:0007669"/>
    <property type="project" value="UniProtKB-KW"/>
</dbReference>
<organism evidence="7 8">
    <name type="scientific">Rubripirellula amarantea</name>
    <dbReference type="NCBI Taxonomy" id="2527999"/>
    <lineage>
        <taxon>Bacteria</taxon>
        <taxon>Pseudomonadati</taxon>
        <taxon>Planctomycetota</taxon>
        <taxon>Planctomycetia</taxon>
        <taxon>Pirellulales</taxon>
        <taxon>Pirellulaceae</taxon>
        <taxon>Rubripirellula</taxon>
    </lineage>
</organism>
<dbReference type="Gene3D" id="3.40.50.200">
    <property type="entry name" value="Peptidase S8/S53 domain"/>
    <property type="match status" value="2"/>
</dbReference>
<dbReference type="EMBL" id="SJPI01000002">
    <property type="protein sequence ID" value="TWT50423.1"/>
    <property type="molecule type" value="Genomic_DNA"/>
</dbReference>
<dbReference type="GO" id="GO:0004553">
    <property type="term" value="F:hydrolase activity, hydrolyzing O-glycosyl compounds"/>
    <property type="evidence" value="ECO:0007669"/>
    <property type="project" value="InterPro"/>
</dbReference>
<protein>
    <submittedName>
        <fullName evidence="7">Dockerin type I repeat protein</fullName>
    </submittedName>
</protein>
<evidence type="ECO:0000313" key="7">
    <source>
        <dbReference type="EMBL" id="TWT50423.1"/>
    </source>
</evidence>
<evidence type="ECO:0000256" key="3">
    <source>
        <dbReference type="ARBA" id="ARBA00022801"/>
    </source>
</evidence>
<proteinExistence type="inferred from homology"/>
<accession>A0A5C5WKD9</accession>
<sequence length="1043" mass="112261">MVWIFFNSAPPNPLDTIVNMFPSRHAKLRRRLKIQGLEDRRLLAVLPGLESIDFDGHDITVGIISDSFNTHGGIRSAVMAGELPGRDNPNGFDTPVEVLSEATYSRQDRGRGIAELIHDVAPAASLIFHAAPSTYYGIASTMSALVHAGADVIVTDMQYPAGDAFLESYIDERIREIVSSGVTVIAAAGNAGDTGYLAPFESVELSSRPGDVPASIGDIPLHDFDSGPNVDVTQSFTLPAGQSIAITLSWNGSPYYLPTGSPSDEYLDTSYQLFLTDEAGQNVLDESFPFWYGNGYFVGQVSYHNETQSTQTLNLIVGEAQNVFLANPVISIIANESLALDSFEYKTHSSPQLGVSTMESVITVGASRGSAQARSYSSIGGREIEWLYDPTHADHGDYGTIDYIGATYAKPNILAPDGDELFTLRPEWNVTSAPDSKQFYSTSASAAKTAGLVALMLEASEGGMSPEQVRQVLEETAKDIGPTGFDFVNGHGVINADVAVQAAEKYRVPPPFEFAFTAELPDGQRELFVSDGTDAGTRLLRDLSGKHSSDPRDLTSIGGRLFFTAVLPSGERELFRSDGTADTTALVSNLAGTSSSNPRELTVVGNTLFFVMTQRNGEDRVYKTTGSRSSTVPVSATSIGQPQDLFAVEDQLCFLGRERDTSQQRVYAFFENGVRSGSWKINPPVEELIPFGSSVAAVVRTSAGRRIHALVNEGSGRRFARESRDVFAVVGPVVRSDDSLFFTAADEQGKLTIRRAVLSNDGRTVSTNVVAQGPELRGNPESLTVIDDQLFFTANIPPANRELMVSDVEGGSTRVVRDLFGTVSSDPQQLTAAGDRLFFTVVFPSGEVELLASDPTLSQTYRVKDLSGNVSSDPKGLTEVSERLVFSAVQGNGQRELYTSDGTSRGTRRIANLSGSHSSDPKYFAATTFQVEPQNFVDESGESEAVVWAADASFESTDVNRDGKTSAVDALMIINAMHTDPAGFSPMDVNGDRAVTALDALVVINRFSRERGVADIDGNSVGENGTETDDDLLTLLSHDSRLF</sequence>
<dbReference type="InterPro" id="IPR036852">
    <property type="entry name" value="Peptidase_S8/S53_dom_sf"/>
</dbReference>
<evidence type="ECO:0000313" key="8">
    <source>
        <dbReference type="Proteomes" id="UP000316598"/>
    </source>
</evidence>
<dbReference type="Pfam" id="PF00082">
    <property type="entry name" value="Peptidase_S8"/>
    <property type="match status" value="1"/>
</dbReference>
<keyword evidence="4" id="KW-0720">Serine protease</keyword>
<dbReference type="AlphaFoldDB" id="A0A5C5WKD9"/>
<dbReference type="PANTHER" id="PTHR43806:SF11">
    <property type="entry name" value="CEREVISIN-RELATED"/>
    <property type="match status" value="1"/>
</dbReference>
<evidence type="ECO:0000259" key="6">
    <source>
        <dbReference type="Pfam" id="PF00082"/>
    </source>
</evidence>
<dbReference type="InterPro" id="IPR050131">
    <property type="entry name" value="Peptidase_S8_subtilisin-like"/>
</dbReference>
<evidence type="ECO:0000256" key="2">
    <source>
        <dbReference type="ARBA" id="ARBA00022670"/>
    </source>
</evidence>
<dbReference type="InterPro" id="IPR036439">
    <property type="entry name" value="Dockerin_dom_sf"/>
</dbReference>
<dbReference type="PANTHER" id="PTHR43806">
    <property type="entry name" value="PEPTIDASE S8"/>
    <property type="match status" value="1"/>
</dbReference>
<keyword evidence="8" id="KW-1185">Reference proteome</keyword>
<evidence type="ECO:0000256" key="5">
    <source>
        <dbReference type="SAM" id="MobiDB-lite"/>
    </source>
</evidence>
<keyword evidence="2" id="KW-0645">Protease</keyword>
<feature type="region of interest" description="Disordered" evidence="5">
    <location>
        <begin position="898"/>
        <end position="918"/>
    </location>
</feature>
<dbReference type="GO" id="GO:0000272">
    <property type="term" value="P:polysaccharide catabolic process"/>
    <property type="evidence" value="ECO:0007669"/>
    <property type="project" value="InterPro"/>
</dbReference>
<dbReference type="Proteomes" id="UP000316598">
    <property type="component" value="Unassembled WGS sequence"/>
</dbReference>
<keyword evidence="3" id="KW-0378">Hydrolase</keyword>
<dbReference type="SUPFAM" id="SSF52743">
    <property type="entry name" value="Subtilisin-like"/>
    <property type="match status" value="1"/>
</dbReference>
<evidence type="ECO:0000256" key="4">
    <source>
        <dbReference type="ARBA" id="ARBA00022825"/>
    </source>
</evidence>
<comment type="similarity">
    <text evidence="1">Belongs to the peptidase S8 family.</text>
</comment>
<feature type="domain" description="Peptidase S8/S53" evidence="6">
    <location>
        <begin position="357"/>
        <end position="492"/>
    </location>
</feature>
<dbReference type="Pfam" id="PF00404">
    <property type="entry name" value="Dockerin_1"/>
    <property type="match status" value="1"/>
</dbReference>
<dbReference type="Gene3D" id="1.10.1330.10">
    <property type="entry name" value="Dockerin domain"/>
    <property type="match status" value="1"/>
</dbReference>
<comment type="caution">
    <text evidence="7">The sequence shown here is derived from an EMBL/GenBank/DDBJ whole genome shotgun (WGS) entry which is preliminary data.</text>
</comment>